<protein>
    <submittedName>
        <fullName evidence="1">Uncharacterized protein</fullName>
    </submittedName>
</protein>
<evidence type="ECO:0000313" key="2">
    <source>
        <dbReference type="Proteomes" id="UP000002012"/>
    </source>
</evidence>
<dbReference type="KEGG" id="dap:Dacet_1717"/>
<dbReference type="Proteomes" id="UP000002012">
    <property type="component" value="Chromosome"/>
</dbReference>
<dbReference type="AlphaFoldDB" id="D4H8Y2"/>
<evidence type="ECO:0000313" key="1">
    <source>
        <dbReference type="EMBL" id="ADD68481.1"/>
    </source>
</evidence>
<dbReference type="EMBL" id="CP001968">
    <property type="protein sequence ID" value="ADD68481.1"/>
    <property type="molecule type" value="Genomic_DNA"/>
</dbReference>
<sequence precursor="true">MNSKILLILSFLIFSISYSFAFDYFAEGYGRSESEARANAVSELSFILYTDVRTELHTDMSDNIQNAKQIVEKQVDITSVLPIFGAEYSFSRNGADHKCEVVLKASKALPVYIKNADQSVKVINSIQQQLLKSESDTDRYKLTMAAVTAFENFKKLKSVIYLLNGDYKSFPDVTYESLLRMRDELTYASDSMQHTANIISVELGKANTYVYYPVYHTSEEVTEFASVFKGMLSSGMKTADSLRSADYFLESEYVAADNSIYITATLTDRNGLVAGTSVKKLKEKAYAGLNYKPVSVSFEKLLKMGLSSSDGFTARLSTANGKKAMLYRGGGVG</sequence>
<dbReference type="PaxDb" id="522772-Dacet_1717"/>
<keyword evidence="2" id="KW-1185">Reference proteome</keyword>
<name>D4H8Y2_DENA2</name>
<dbReference type="eggNOG" id="ENOG502ZRRP">
    <property type="taxonomic scope" value="Bacteria"/>
</dbReference>
<proteinExistence type="predicted"/>
<dbReference type="STRING" id="522772.Dacet_1717"/>
<organism evidence="1 2">
    <name type="scientific">Denitrovibrio acetiphilus (strain DSM 12809 / NBRC 114555 / N2460)</name>
    <dbReference type="NCBI Taxonomy" id="522772"/>
    <lineage>
        <taxon>Bacteria</taxon>
        <taxon>Pseudomonadati</taxon>
        <taxon>Deferribacterota</taxon>
        <taxon>Deferribacteres</taxon>
        <taxon>Deferribacterales</taxon>
        <taxon>Geovibrionaceae</taxon>
        <taxon>Denitrovibrio</taxon>
    </lineage>
</organism>
<dbReference type="InParanoid" id="D4H8Y2"/>
<gene>
    <name evidence="1" type="ordered locus">Dacet_1717</name>
</gene>
<accession>D4H8Y2</accession>
<reference evidence="1 2" key="1">
    <citation type="journal article" date="2010" name="Stand. Genomic Sci.">
        <title>Complete genome sequence of Denitrovibrio acetiphilus type strain (N2460).</title>
        <authorList>
            <person name="Kiss H."/>
            <person name="Lang E."/>
            <person name="Lapidus A."/>
            <person name="Copeland A."/>
            <person name="Nolan M."/>
            <person name="Glavina Del Rio T."/>
            <person name="Chen F."/>
            <person name="Lucas S."/>
            <person name="Tice H."/>
            <person name="Cheng J.F."/>
            <person name="Han C."/>
            <person name="Goodwin L."/>
            <person name="Pitluck S."/>
            <person name="Liolios K."/>
            <person name="Pati A."/>
            <person name="Ivanova N."/>
            <person name="Mavromatis K."/>
            <person name="Chen A."/>
            <person name="Palaniappan K."/>
            <person name="Land M."/>
            <person name="Hauser L."/>
            <person name="Chang Y.J."/>
            <person name="Jeffries C.D."/>
            <person name="Detter J.C."/>
            <person name="Brettin T."/>
            <person name="Spring S."/>
            <person name="Rohde M."/>
            <person name="Goker M."/>
            <person name="Woyke T."/>
            <person name="Bristow J."/>
            <person name="Eisen J.A."/>
            <person name="Markowitz V."/>
            <person name="Hugenholtz P."/>
            <person name="Kyrpides N.C."/>
            <person name="Klenk H.P."/>
        </authorList>
    </citation>
    <scope>NUCLEOTIDE SEQUENCE [LARGE SCALE GENOMIC DNA]</scope>
    <source>
        <strain evidence="2">DSM 12809 / NBRC 114555 / N2460</strain>
    </source>
</reference>
<dbReference type="HOGENOM" id="CLU_833475_0_0_0"/>